<gene>
    <name evidence="2" type="ORF">GJB61_15420</name>
</gene>
<name>A0A7X2H6F2_9BACL</name>
<dbReference type="SUPFAM" id="SSF51735">
    <property type="entry name" value="NAD(P)-binding Rossmann-fold domains"/>
    <property type="match status" value="1"/>
</dbReference>
<dbReference type="EMBL" id="WJXB01000004">
    <property type="protein sequence ID" value="MRN54377.1"/>
    <property type="molecule type" value="Genomic_DNA"/>
</dbReference>
<protein>
    <submittedName>
        <fullName evidence="2">NAD-dependent epimerase/dehydratase family protein</fullName>
    </submittedName>
</protein>
<proteinExistence type="predicted"/>
<comment type="caution">
    <text evidence="2">The sequence shown here is derived from an EMBL/GenBank/DDBJ whole genome shotgun (WGS) entry which is preliminary data.</text>
</comment>
<dbReference type="AlphaFoldDB" id="A0A7X2H6F2"/>
<sequence length="320" mass="36463">MVTENRKKVAILGATGHIAKNLIMGLSSLKDYQMYLFARTREKLVTFLNVNNIVDGISICDYEQFELADAYDVIINCIGIGNPQELVESPYSVFQITEKYDNLILNYLVGSPTTIYINLSSGAAYGSDFTEPAIQDKVLSLNINHLSVKDFYGISKLNMEAKHRSLNKHKIIDLRIFGFFSSYIDLNSKFLLTDVLGCIERNTILQTSAEDIIRDYVHPQDFLKLIILCMGKDTGNDVYDVYSLKPVSKFKMLEYFSTEHGLRFKILSEAICDSVTGSKKNYYSMNHKALDIGYKPQYTALQSVIDGYQQFRMRNKNEND</sequence>
<dbReference type="Gene3D" id="3.40.50.720">
    <property type="entry name" value="NAD(P)-binding Rossmann-like Domain"/>
    <property type="match status" value="1"/>
</dbReference>
<dbReference type="Pfam" id="PF01370">
    <property type="entry name" value="Epimerase"/>
    <property type="match status" value="1"/>
</dbReference>
<evidence type="ECO:0000313" key="2">
    <source>
        <dbReference type="EMBL" id="MRN54377.1"/>
    </source>
</evidence>
<evidence type="ECO:0000313" key="3">
    <source>
        <dbReference type="Proteomes" id="UP000463051"/>
    </source>
</evidence>
<dbReference type="RefSeq" id="WP_154119361.1">
    <property type="nucleotide sequence ID" value="NZ_WJXB01000004.1"/>
</dbReference>
<dbReference type="InterPro" id="IPR001509">
    <property type="entry name" value="Epimerase_deHydtase"/>
</dbReference>
<accession>A0A7X2H6F2</accession>
<dbReference type="Proteomes" id="UP000463051">
    <property type="component" value="Unassembled WGS sequence"/>
</dbReference>
<dbReference type="InterPro" id="IPR036291">
    <property type="entry name" value="NAD(P)-bd_dom_sf"/>
</dbReference>
<organism evidence="2 3">
    <name type="scientific">Paenibacillus monticola</name>
    <dbReference type="NCBI Taxonomy" id="2666075"/>
    <lineage>
        <taxon>Bacteria</taxon>
        <taxon>Bacillati</taxon>
        <taxon>Bacillota</taxon>
        <taxon>Bacilli</taxon>
        <taxon>Bacillales</taxon>
        <taxon>Paenibacillaceae</taxon>
        <taxon>Paenibacillus</taxon>
    </lineage>
</organism>
<feature type="domain" description="NAD-dependent epimerase/dehydratase" evidence="1">
    <location>
        <begin position="10"/>
        <end position="239"/>
    </location>
</feature>
<evidence type="ECO:0000259" key="1">
    <source>
        <dbReference type="Pfam" id="PF01370"/>
    </source>
</evidence>
<reference evidence="2 3" key="1">
    <citation type="submission" date="2019-11" db="EMBL/GenBank/DDBJ databases">
        <title>Paenibacillus monticola sp. nov., a novel PGPR strain isolated from mountain sample in China.</title>
        <authorList>
            <person name="Zhao Q."/>
            <person name="Li H.-P."/>
            <person name="Zhang J.-L."/>
        </authorList>
    </citation>
    <scope>NUCLEOTIDE SEQUENCE [LARGE SCALE GENOMIC DNA]</scope>
    <source>
        <strain evidence="2 3">LC-T2</strain>
    </source>
</reference>
<keyword evidence="3" id="KW-1185">Reference proteome</keyword>